<dbReference type="PANTHER" id="PTHR43773:SF1">
    <property type="entry name" value="MAGNESIUM TRANSPORTER MGTE"/>
    <property type="match status" value="1"/>
</dbReference>
<dbReference type="Gene3D" id="1.25.60.10">
    <property type="entry name" value="MgtE N-terminal domain-like"/>
    <property type="match status" value="1"/>
</dbReference>
<reference evidence="11" key="1">
    <citation type="journal article" date="2015" name="Nature">
        <title>rRNA introns, odd ribosomes, and small enigmatic genomes across a large radiation of phyla.</title>
        <authorList>
            <person name="Brown C.T."/>
            <person name="Hug L.A."/>
            <person name="Thomas B.C."/>
            <person name="Sharon I."/>
            <person name="Castelle C.J."/>
            <person name="Singh A."/>
            <person name="Wilkins M.J."/>
            <person name="Williams K.H."/>
            <person name="Banfield J.F."/>
        </authorList>
    </citation>
    <scope>NUCLEOTIDE SEQUENCE [LARGE SCALE GENOMIC DNA]</scope>
</reference>
<evidence type="ECO:0000256" key="4">
    <source>
        <dbReference type="ARBA" id="ARBA00022692"/>
    </source>
</evidence>
<keyword evidence="6 9" id="KW-1133">Transmembrane helix</keyword>
<protein>
    <submittedName>
        <fullName evidence="11">MgtE integral membrane region</fullName>
    </submittedName>
</protein>
<dbReference type="AlphaFoldDB" id="A0A0G0JQQ3"/>
<sequence length="418" mass="46571">MQNNYQIEKISHQISYYPKKRMGIFNSLNLQQKSETIKHLSKYVQKELATKLSDAELVEIVERLDPDEATDILQLLPEHRSKLIIAKLNEQLRNGISLLLKFDPDTAAGLMDINYIHINQNDSIASVAKQVKIHEKRTGKTPLILAMDNGVLAGYLPVHELGFSGAREKAAKYVKKIKTIKYTADTEEIIDIFRKYPHNKIVVLGDRDNVLGAIYSDDVLKILHEKEASSLYDFAGVHDEESVYDSIKNKVRYRYKWLIINLGTAFLAAFTVGLFDETISKFVLLAVYMPIVAGMGGNAGTQTMAIMVRGITLKQIDLKTMWRTLRSELGSGFINGLINGVIIISIVYIKDNDWKIGLILALAMINNLVVAALFGTIVPLIMKKLGKDPASSATIFITTATDVLGFLVFLGLATVLLG</sequence>
<dbReference type="Pfam" id="PF00571">
    <property type="entry name" value="CBS"/>
    <property type="match status" value="1"/>
</dbReference>
<feature type="transmembrane region" description="Helical" evidence="9">
    <location>
        <begin position="257"/>
        <end position="275"/>
    </location>
</feature>
<dbReference type="InterPro" id="IPR036739">
    <property type="entry name" value="SLC41_membr_dom_sf"/>
</dbReference>
<evidence type="ECO:0000256" key="5">
    <source>
        <dbReference type="ARBA" id="ARBA00022842"/>
    </source>
</evidence>
<dbReference type="PANTHER" id="PTHR43773">
    <property type="entry name" value="MAGNESIUM TRANSPORTER MGTE"/>
    <property type="match status" value="1"/>
</dbReference>
<dbReference type="PROSITE" id="PS51371">
    <property type="entry name" value="CBS"/>
    <property type="match status" value="1"/>
</dbReference>
<keyword evidence="5" id="KW-0460">Magnesium</keyword>
<dbReference type="InterPro" id="IPR006669">
    <property type="entry name" value="MgtE_transporter"/>
</dbReference>
<dbReference type="InterPro" id="IPR038076">
    <property type="entry name" value="MgtE_N_sf"/>
</dbReference>
<dbReference type="SUPFAM" id="SSF161093">
    <property type="entry name" value="MgtE membrane domain-like"/>
    <property type="match status" value="1"/>
</dbReference>
<keyword evidence="8" id="KW-0129">CBS domain</keyword>
<dbReference type="PATRIC" id="fig|1618638.3.peg.929"/>
<dbReference type="SUPFAM" id="SSF158791">
    <property type="entry name" value="MgtE N-terminal domain-like"/>
    <property type="match status" value="1"/>
</dbReference>
<dbReference type="SUPFAM" id="SSF54631">
    <property type="entry name" value="CBS-domain pair"/>
    <property type="match status" value="1"/>
</dbReference>
<keyword evidence="3" id="KW-0813">Transport</keyword>
<proteinExistence type="inferred from homology"/>
<evidence type="ECO:0000256" key="2">
    <source>
        <dbReference type="ARBA" id="ARBA00009749"/>
    </source>
</evidence>
<organism evidence="11 12">
    <name type="scientific">Candidatus Falkowbacteria bacterium GW2011_GWE1_38_31</name>
    <dbReference type="NCBI Taxonomy" id="1618638"/>
    <lineage>
        <taxon>Bacteria</taxon>
        <taxon>Candidatus Falkowiibacteriota</taxon>
    </lineage>
</organism>
<dbReference type="InterPro" id="IPR046342">
    <property type="entry name" value="CBS_dom_sf"/>
</dbReference>
<feature type="transmembrane region" description="Helical" evidence="9">
    <location>
        <begin position="393"/>
        <end position="417"/>
    </location>
</feature>
<gene>
    <name evidence="11" type="ORF">US91_C0008G0033</name>
</gene>
<comment type="caution">
    <text evidence="11">The sequence shown here is derived from an EMBL/GenBank/DDBJ whole genome shotgun (WGS) entry which is preliminary data.</text>
</comment>
<evidence type="ECO:0000313" key="12">
    <source>
        <dbReference type="Proteomes" id="UP000034022"/>
    </source>
</evidence>
<feature type="transmembrane region" description="Helical" evidence="9">
    <location>
        <begin position="356"/>
        <end position="381"/>
    </location>
</feature>
<accession>A0A0G0JQQ3</accession>
<dbReference type="SMART" id="SM00924">
    <property type="entry name" value="MgtE_N"/>
    <property type="match status" value="1"/>
</dbReference>
<dbReference type="GO" id="GO:0016020">
    <property type="term" value="C:membrane"/>
    <property type="evidence" value="ECO:0007669"/>
    <property type="project" value="UniProtKB-SubCell"/>
</dbReference>
<evidence type="ECO:0000256" key="8">
    <source>
        <dbReference type="PROSITE-ProRule" id="PRU00703"/>
    </source>
</evidence>
<dbReference type="Gene3D" id="1.10.357.20">
    <property type="entry name" value="SLC41 divalent cation transporters, integral membrane domain"/>
    <property type="match status" value="1"/>
</dbReference>
<evidence type="ECO:0000256" key="3">
    <source>
        <dbReference type="ARBA" id="ARBA00022448"/>
    </source>
</evidence>
<evidence type="ECO:0000313" key="11">
    <source>
        <dbReference type="EMBL" id="KKQ69913.1"/>
    </source>
</evidence>
<name>A0A0G0JQQ3_9BACT</name>
<evidence type="ECO:0000256" key="9">
    <source>
        <dbReference type="SAM" id="Phobius"/>
    </source>
</evidence>
<evidence type="ECO:0000256" key="1">
    <source>
        <dbReference type="ARBA" id="ARBA00004141"/>
    </source>
</evidence>
<comment type="similarity">
    <text evidence="2">Belongs to the SLC41A transporter family.</text>
</comment>
<dbReference type="InterPro" id="IPR006667">
    <property type="entry name" value="SLC41_membr_dom"/>
</dbReference>
<dbReference type="Gene3D" id="3.10.580.10">
    <property type="entry name" value="CBS-domain"/>
    <property type="match status" value="1"/>
</dbReference>
<keyword evidence="7 9" id="KW-0472">Membrane</keyword>
<feature type="domain" description="CBS" evidence="10">
    <location>
        <begin position="173"/>
        <end position="229"/>
    </location>
</feature>
<dbReference type="Pfam" id="PF01769">
    <property type="entry name" value="MgtE"/>
    <property type="match status" value="1"/>
</dbReference>
<dbReference type="Pfam" id="PF03448">
    <property type="entry name" value="MgtE_N"/>
    <property type="match status" value="1"/>
</dbReference>
<feature type="transmembrane region" description="Helical" evidence="9">
    <location>
        <begin position="329"/>
        <end position="350"/>
    </location>
</feature>
<dbReference type="Proteomes" id="UP000034022">
    <property type="component" value="Unassembled WGS sequence"/>
</dbReference>
<feature type="transmembrane region" description="Helical" evidence="9">
    <location>
        <begin position="287"/>
        <end position="308"/>
    </location>
</feature>
<dbReference type="InterPro" id="IPR006668">
    <property type="entry name" value="Mg_transptr_MgtE_intracell_dom"/>
</dbReference>
<dbReference type="GO" id="GO:0015095">
    <property type="term" value="F:magnesium ion transmembrane transporter activity"/>
    <property type="evidence" value="ECO:0007669"/>
    <property type="project" value="InterPro"/>
</dbReference>
<comment type="subcellular location">
    <subcellularLocation>
        <location evidence="1">Membrane</location>
        <topology evidence="1">Multi-pass membrane protein</topology>
    </subcellularLocation>
</comment>
<dbReference type="EMBL" id="LBUU01000008">
    <property type="protein sequence ID" value="KKQ69913.1"/>
    <property type="molecule type" value="Genomic_DNA"/>
</dbReference>
<dbReference type="InterPro" id="IPR000644">
    <property type="entry name" value="CBS_dom"/>
</dbReference>
<evidence type="ECO:0000256" key="7">
    <source>
        <dbReference type="ARBA" id="ARBA00023136"/>
    </source>
</evidence>
<evidence type="ECO:0000256" key="6">
    <source>
        <dbReference type="ARBA" id="ARBA00022989"/>
    </source>
</evidence>
<keyword evidence="4 9" id="KW-0812">Transmembrane</keyword>
<evidence type="ECO:0000259" key="10">
    <source>
        <dbReference type="PROSITE" id="PS51371"/>
    </source>
</evidence>